<dbReference type="AlphaFoldDB" id="A0AAV4PER3"/>
<evidence type="ECO:0000256" key="1">
    <source>
        <dbReference type="SAM" id="MobiDB-lite"/>
    </source>
</evidence>
<keyword evidence="3" id="KW-1185">Reference proteome</keyword>
<sequence length="185" mass="21118">MIPNKQLVEWIMEICNISDIQMEEQWLMICNALDELNHELINSIVPEKRKNWNENALENIRRGKGILQEHGGTLKRLRTALTQDVENCFDDISVLKRTQTPVASSISLTTNQTAVSAIEKNTSGIKENEKEQNETFGNKQFFSFSSKDNQTESVRFYSDLSVSTTDESSNSNDDVVSLKENKEQK</sequence>
<organism evidence="2 3">
    <name type="scientific">Caerostris extrusa</name>
    <name type="common">Bark spider</name>
    <name type="synonym">Caerostris bankana</name>
    <dbReference type="NCBI Taxonomy" id="172846"/>
    <lineage>
        <taxon>Eukaryota</taxon>
        <taxon>Metazoa</taxon>
        <taxon>Ecdysozoa</taxon>
        <taxon>Arthropoda</taxon>
        <taxon>Chelicerata</taxon>
        <taxon>Arachnida</taxon>
        <taxon>Araneae</taxon>
        <taxon>Araneomorphae</taxon>
        <taxon>Entelegynae</taxon>
        <taxon>Araneoidea</taxon>
        <taxon>Araneidae</taxon>
        <taxon>Caerostris</taxon>
    </lineage>
</organism>
<protein>
    <submittedName>
        <fullName evidence="2">Uncharacterized protein</fullName>
    </submittedName>
</protein>
<feature type="compositionally biased region" description="Low complexity" evidence="1">
    <location>
        <begin position="161"/>
        <end position="175"/>
    </location>
</feature>
<gene>
    <name evidence="2" type="ORF">CEXT_659491</name>
</gene>
<feature type="compositionally biased region" description="Basic and acidic residues" evidence="1">
    <location>
        <begin position="176"/>
        <end position="185"/>
    </location>
</feature>
<name>A0AAV4PER3_CAEEX</name>
<dbReference type="Proteomes" id="UP001054945">
    <property type="component" value="Unassembled WGS sequence"/>
</dbReference>
<evidence type="ECO:0000313" key="3">
    <source>
        <dbReference type="Proteomes" id="UP001054945"/>
    </source>
</evidence>
<evidence type="ECO:0000313" key="2">
    <source>
        <dbReference type="EMBL" id="GIX95665.1"/>
    </source>
</evidence>
<comment type="caution">
    <text evidence="2">The sequence shown here is derived from an EMBL/GenBank/DDBJ whole genome shotgun (WGS) entry which is preliminary data.</text>
</comment>
<proteinExistence type="predicted"/>
<accession>A0AAV4PER3</accession>
<reference evidence="2 3" key="1">
    <citation type="submission" date="2021-06" db="EMBL/GenBank/DDBJ databases">
        <title>Caerostris extrusa draft genome.</title>
        <authorList>
            <person name="Kono N."/>
            <person name="Arakawa K."/>
        </authorList>
    </citation>
    <scope>NUCLEOTIDE SEQUENCE [LARGE SCALE GENOMIC DNA]</scope>
</reference>
<feature type="region of interest" description="Disordered" evidence="1">
    <location>
        <begin position="160"/>
        <end position="185"/>
    </location>
</feature>
<dbReference type="EMBL" id="BPLR01004549">
    <property type="protein sequence ID" value="GIX95665.1"/>
    <property type="molecule type" value="Genomic_DNA"/>
</dbReference>